<dbReference type="EMBL" id="LXQA010096433">
    <property type="protein sequence ID" value="MCI15430.1"/>
    <property type="molecule type" value="Genomic_DNA"/>
</dbReference>
<sequence>NRNTTLSSSLFSTQPPPLATELTLPFSIQTLESRCSPGLAVVRLIPVESQCHHPNTPQGVVSSNHRRVVGF</sequence>
<comment type="caution">
    <text evidence="1">The sequence shown here is derived from an EMBL/GenBank/DDBJ whole genome shotgun (WGS) entry which is preliminary data.</text>
</comment>
<organism evidence="1 2">
    <name type="scientific">Trifolium medium</name>
    <dbReference type="NCBI Taxonomy" id="97028"/>
    <lineage>
        <taxon>Eukaryota</taxon>
        <taxon>Viridiplantae</taxon>
        <taxon>Streptophyta</taxon>
        <taxon>Embryophyta</taxon>
        <taxon>Tracheophyta</taxon>
        <taxon>Spermatophyta</taxon>
        <taxon>Magnoliopsida</taxon>
        <taxon>eudicotyledons</taxon>
        <taxon>Gunneridae</taxon>
        <taxon>Pentapetalae</taxon>
        <taxon>rosids</taxon>
        <taxon>fabids</taxon>
        <taxon>Fabales</taxon>
        <taxon>Fabaceae</taxon>
        <taxon>Papilionoideae</taxon>
        <taxon>50 kb inversion clade</taxon>
        <taxon>NPAAA clade</taxon>
        <taxon>Hologalegina</taxon>
        <taxon>IRL clade</taxon>
        <taxon>Trifolieae</taxon>
        <taxon>Trifolium</taxon>
    </lineage>
</organism>
<dbReference type="Proteomes" id="UP000265520">
    <property type="component" value="Unassembled WGS sequence"/>
</dbReference>
<reference evidence="1 2" key="1">
    <citation type="journal article" date="2018" name="Front. Plant Sci.">
        <title>Red Clover (Trifolium pratense) and Zigzag Clover (T. medium) - A Picture of Genomic Similarities and Differences.</title>
        <authorList>
            <person name="Dluhosova J."/>
            <person name="Istvanek J."/>
            <person name="Nedelnik J."/>
            <person name="Repkova J."/>
        </authorList>
    </citation>
    <scope>NUCLEOTIDE SEQUENCE [LARGE SCALE GENOMIC DNA]</scope>
    <source>
        <strain evidence="2">cv. 10/8</strain>
        <tissue evidence="1">Leaf</tissue>
    </source>
</reference>
<evidence type="ECO:0000313" key="1">
    <source>
        <dbReference type="EMBL" id="MCI15430.1"/>
    </source>
</evidence>
<name>A0A392PVF0_9FABA</name>
<dbReference type="AlphaFoldDB" id="A0A392PVF0"/>
<feature type="non-terminal residue" evidence="1">
    <location>
        <position position="1"/>
    </location>
</feature>
<proteinExistence type="predicted"/>
<protein>
    <submittedName>
        <fullName evidence="1">Uncharacterized protein</fullName>
    </submittedName>
</protein>
<evidence type="ECO:0000313" key="2">
    <source>
        <dbReference type="Proteomes" id="UP000265520"/>
    </source>
</evidence>
<keyword evidence="2" id="KW-1185">Reference proteome</keyword>
<accession>A0A392PVF0</accession>